<dbReference type="Proteomes" id="UP000318815">
    <property type="component" value="Unassembled WGS sequence"/>
</dbReference>
<name>A0A5C6LII8_9BACT</name>
<gene>
    <name evidence="1" type="ORF">FEF09_28310</name>
</gene>
<dbReference type="OrthoDB" id="1191130at2"/>
<comment type="caution">
    <text evidence="1">The sequence shown here is derived from an EMBL/GenBank/DDBJ whole genome shotgun (WGS) entry which is preliminary data.</text>
</comment>
<organism evidence="1 2">
    <name type="scientific">Chitinophaga pinensis</name>
    <dbReference type="NCBI Taxonomy" id="79329"/>
    <lineage>
        <taxon>Bacteria</taxon>
        <taxon>Pseudomonadati</taxon>
        <taxon>Bacteroidota</taxon>
        <taxon>Chitinophagia</taxon>
        <taxon>Chitinophagales</taxon>
        <taxon>Chitinophagaceae</taxon>
        <taxon>Chitinophaga</taxon>
    </lineage>
</organism>
<dbReference type="AlphaFoldDB" id="A0A5C6LII8"/>
<accession>A0A5C6LII8</accession>
<dbReference type="EMBL" id="VOHS01000067">
    <property type="protein sequence ID" value="TWV92573.1"/>
    <property type="molecule type" value="Genomic_DNA"/>
</dbReference>
<dbReference type="RefSeq" id="WP_146308200.1">
    <property type="nucleotide sequence ID" value="NZ_VOHS01000067.1"/>
</dbReference>
<evidence type="ECO:0000313" key="2">
    <source>
        <dbReference type="Proteomes" id="UP000318815"/>
    </source>
</evidence>
<protein>
    <submittedName>
        <fullName evidence="1">Uncharacterized protein</fullName>
    </submittedName>
</protein>
<sequence length="153" mass="17104">MKRFIVCNNCGGRISNLLEDQIELDFSGRSEEMLLRTGQYGIDNSGDYYISISDKHNLSYHHDLTRMQGCCGASVNGLPNLVCICKSAIGREVTDCCTAHYVVLYKKGITLKEDTTGLLAEILNLSVDDETKSQYEILFHFGEIASVLVELRK</sequence>
<reference evidence="1 2" key="1">
    <citation type="submission" date="2019-08" db="EMBL/GenBank/DDBJ databases">
        <title>Whole genome sequencing of chitin degrading bacteria Chitinophaga pinensis YS16.</title>
        <authorList>
            <person name="Singh R.P."/>
            <person name="Manchanda G."/>
            <person name="Maurya I.K."/>
            <person name="Joshi N.K."/>
            <person name="Srivastava A.K."/>
        </authorList>
    </citation>
    <scope>NUCLEOTIDE SEQUENCE [LARGE SCALE GENOMIC DNA]</scope>
    <source>
        <strain evidence="1 2">YS-16</strain>
    </source>
</reference>
<keyword evidence="2" id="KW-1185">Reference proteome</keyword>
<proteinExistence type="predicted"/>
<evidence type="ECO:0000313" key="1">
    <source>
        <dbReference type="EMBL" id="TWV92573.1"/>
    </source>
</evidence>